<dbReference type="Gene3D" id="1.10.287.130">
    <property type="match status" value="1"/>
</dbReference>
<dbReference type="InterPro" id="IPR036097">
    <property type="entry name" value="HisK_dim/P_sf"/>
</dbReference>
<dbReference type="PRINTS" id="PR00344">
    <property type="entry name" value="BCTRLSENSOR"/>
</dbReference>
<dbReference type="SMART" id="SM00388">
    <property type="entry name" value="HisKA"/>
    <property type="match status" value="1"/>
</dbReference>
<evidence type="ECO:0000256" key="6">
    <source>
        <dbReference type="ARBA" id="ARBA00023012"/>
    </source>
</evidence>
<keyword evidence="4" id="KW-0808">Transferase</keyword>
<organism evidence="10">
    <name type="scientific">uncultured Coleofasciculus sp</name>
    <dbReference type="NCBI Taxonomy" id="1267456"/>
    <lineage>
        <taxon>Bacteria</taxon>
        <taxon>Bacillati</taxon>
        <taxon>Cyanobacteriota</taxon>
        <taxon>Cyanophyceae</taxon>
        <taxon>Coleofasciculales</taxon>
        <taxon>Coleofasciculaceae</taxon>
        <taxon>Coleofasciculus</taxon>
        <taxon>environmental samples</taxon>
    </lineage>
</organism>
<accession>A0A6J4IKF2</accession>
<dbReference type="InterPro" id="IPR007891">
    <property type="entry name" value="CHASE3"/>
</dbReference>
<gene>
    <name evidence="10" type="ORF">AVDCRST_MAG92-2218</name>
</gene>
<dbReference type="InterPro" id="IPR004358">
    <property type="entry name" value="Sig_transdc_His_kin-like_C"/>
</dbReference>
<keyword evidence="3" id="KW-0597">Phosphoprotein</keyword>
<dbReference type="SUPFAM" id="SSF55781">
    <property type="entry name" value="GAF domain-like"/>
    <property type="match status" value="1"/>
</dbReference>
<reference evidence="10" key="1">
    <citation type="submission" date="2020-02" db="EMBL/GenBank/DDBJ databases">
        <authorList>
            <person name="Meier V. D."/>
        </authorList>
    </citation>
    <scope>NUCLEOTIDE SEQUENCE</scope>
    <source>
        <strain evidence="10">AVDCRST_MAG92</strain>
    </source>
</reference>
<dbReference type="InterPro" id="IPR003594">
    <property type="entry name" value="HATPase_dom"/>
</dbReference>
<dbReference type="InterPro" id="IPR003661">
    <property type="entry name" value="HisK_dim/P_dom"/>
</dbReference>
<dbReference type="GO" id="GO:0007234">
    <property type="term" value="P:osmosensory signaling via phosphorelay pathway"/>
    <property type="evidence" value="ECO:0007669"/>
    <property type="project" value="TreeGrafter"/>
</dbReference>
<keyword evidence="7" id="KW-0175">Coiled coil</keyword>
<dbReference type="PANTHER" id="PTHR42878">
    <property type="entry name" value="TWO-COMPONENT HISTIDINE KINASE"/>
    <property type="match status" value="1"/>
</dbReference>
<evidence type="ECO:0000256" key="8">
    <source>
        <dbReference type="SAM" id="Phobius"/>
    </source>
</evidence>
<dbReference type="InterPro" id="IPR029016">
    <property type="entry name" value="GAF-like_dom_sf"/>
</dbReference>
<dbReference type="PROSITE" id="PS50109">
    <property type="entry name" value="HIS_KIN"/>
    <property type="match status" value="1"/>
</dbReference>
<feature type="domain" description="Histidine kinase" evidence="9">
    <location>
        <begin position="434"/>
        <end position="649"/>
    </location>
</feature>
<evidence type="ECO:0000256" key="2">
    <source>
        <dbReference type="ARBA" id="ARBA00012438"/>
    </source>
</evidence>
<proteinExistence type="predicted"/>
<feature type="transmembrane region" description="Helical" evidence="8">
    <location>
        <begin position="183"/>
        <end position="204"/>
    </location>
</feature>
<evidence type="ECO:0000256" key="3">
    <source>
        <dbReference type="ARBA" id="ARBA00022553"/>
    </source>
</evidence>
<dbReference type="AlphaFoldDB" id="A0A6J4IKF2"/>
<keyword evidence="8" id="KW-0472">Membrane</keyword>
<dbReference type="GO" id="GO:0000155">
    <property type="term" value="F:phosphorelay sensor kinase activity"/>
    <property type="evidence" value="ECO:0007669"/>
    <property type="project" value="InterPro"/>
</dbReference>
<comment type="catalytic activity">
    <reaction evidence="1">
        <text>ATP + protein L-histidine = ADP + protein N-phospho-L-histidine.</text>
        <dbReference type="EC" id="2.7.13.3"/>
    </reaction>
</comment>
<evidence type="ECO:0000256" key="1">
    <source>
        <dbReference type="ARBA" id="ARBA00000085"/>
    </source>
</evidence>
<protein>
    <recommendedName>
        <fullName evidence="2">histidine kinase</fullName>
        <ecNumber evidence="2">2.7.13.3</ecNumber>
    </recommendedName>
</protein>
<dbReference type="EMBL" id="CADCTM010000329">
    <property type="protein sequence ID" value="CAA9255290.1"/>
    <property type="molecule type" value="Genomic_DNA"/>
</dbReference>
<evidence type="ECO:0000256" key="5">
    <source>
        <dbReference type="ARBA" id="ARBA00022777"/>
    </source>
</evidence>
<dbReference type="SUPFAM" id="SSF55874">
    <property type="entry name" value="ATPase domain of HSP90 chaperone/DNA topoisomerase II/histidine kinase"/>
    <property type="match status" value="1"/>
</dbReference>
<dbReference type="InterPro" id="IPR036890">
    <property type="entry name" value="HATPase_C_sf"/>
</dbReference>
<dbReference type="Gene3D" id="3.30.450.40">
    <property type="match status" value="1"/>
</dbReference>
<dbReference type="CDD" id="cd19410">
    <property type="entry name" value="HK9-like_sensor"/>
    <property type="match status" value="1"/>
</dbReference>
<dbReference type="FunFam" id="1.10.287.130:FF:000101">
    <property type="entry name" value="Sensor histidine kinase"/>
    <property type="match status" value="1"/>
</dbReference>
<dbReference type="Pfam" id="PF05227">
    <property type="entry name" value="CHASE3"/>
    <property type="match status" value="1"/>
</dbReference>
<dbReference type="Pfam" id="PF13185">
    <property type="entry name" value="GAF_2"/>
    <property type="match status" value="1"/>
</dbReference>
<dbReference type="InterPro" id="IPR003018">
    <property type="entry name" value="GAF"/>
</dbReference>
<dbReference type="SUPFAM" id="SSF47384">
    <property type="entry name" value="Homodimeric domain of signal transducing histidine kinase"/>
    <property type="match status" value="1"/>
</dbReference>
<dbReference type="InterPro" id="IPR050351">
    <property type="entry name" value="BphY/WalK/GraS-like"/>
</dbReference>
<keyword evidence="5" id="KW-0418">Kinase</keyword>
<dbReference type="InterPro" id="IPR005467">
    <property type="entry name" value="His_kinase_dom"/>
</dbReference>
<dbReference type="CDD" id="cd00082">
    <property type="entry name" value="HisKA"/>
    <property type="match status" value="1"/>
</dbReference>
<dbReference type="EC" id="2.7.13.3" evidence="2"/>
<sequence>MAEISQTNFKRRLTLALTLPLLLMSLLAAILFGQINHLTSSMQWVNHTDQVISQANHTEKLLVDLETGLRGYLVTGNLEFLEPYKEASSVIASTFDEFARLISDNPKQIKRLGEVRSLHQQWYRYAQQLIAVRQQEGDYQSYAINIQGKKLMDQIRGEMASFIQTEEVLRNTRTRTVQKTTQWLLISGIPLFLGIGAFLAFFIWRQLMAVARSYARALKVAQEHTEALLESEAALRRFAQRLATLHQIDRSILAAQASATLIYDALTQMRQLLPYQQAFVVLFNFETNTAIVMAGSVNGDLSMPETPRIPLADFELDGVLQPTICYVEDLSTSKSPPALQRLLDEEARCYLTVPLVVEDNLMGKLYLVANQKAAFAAEHQIIATEVADQLAIALQQTNLREQLQNYTAQLEQRVAERTAELQETNEELEAFSYSVSHDLRAPLRTLQGFTQALMEDYGSQLDDLGQDYARYIVEAAVSMDTLIADLLAYSRLGRTEIQIQPTDLSRVLAEALSQLDTERRERNAQIILEAPLPQVMAQYRILVQVLTNLLSNAIKFVKPDVQPQVRVWAEEREKSVRFWVEDNGLGIAEEHQERIFRVFERLHGIEAYPGTGIGLAIVRKGIEHMGGRVGVVSQPDKGSRFWLEFPKSGVG</sequence>
<evidence type="ECO:0000259" key="9">
    <source>
        <dbReference type="PROSITE" id="PS50109"/>
    </source>
</evidence>
<dbReference type="Pfam" id="PF02518">
    <property type="entry name" value="HATPase_c"/>
    <property type="match status" value="1"/>
</dbReference>
<keyword evidence="8" id="KW-0812">Transmembrane</keyword>
<name>A0A6J4IKF2_9CYAN</name>
<dbReference type="SMART" id="SM00065">
    <property type="entry name" value="GAF"/>
    <property type="match status" value="1"/>
</dbReference>
<dbReference type="GO" id="GO:0030295">
    <property type="term" value="F:protein kinase activator activity"/>
    <property type="evidence" value="ECO:0007669"/>
    <property type="project" value="TreeGrafter"/>
</dbReference>
<keyword evidence="6" id="KW-0902">Two-component regulatory system</keyword>
<feature type="coiled-coil region" evidence="7">
    <location>
        <begin position="396"/>
        <end position="427"/>
    </location>
</feature>
<dbReference type="PANTHER" id="PTHR42878:SF15">
    <property type="entry name" value="BACTERIOPHYTOCHROME"/>
    <property type="match status" value="1"/>
</dbReference>
<dbReference type="Pfam" id="PF00512">
    <property type="entry name" value="HisKA"/>
    <property type="match status" value="1"/>
</dbReference>
<dbReference type="Gene3D" id="3.30.565.10">
    <property type="entry name" value="Histidine kinase-like ATPase, C-terminal domain"/>
    <property type="match status" value="1"/>
</dbReference>
<evidence type="ECO:0000256" key="4">
    <source>
        <dbReference type="ARBA" id="ARBA00022679"/>
    </source>
</evidence>
<evidence type="ECO:0000256" key="7">
    <source>
        <dbReference type="SAM" id="Coils"/>
    </source>
</evidence>
<evidence type="ECO:0000313" key="10">
    <source>
        <dbReference type="EMBL" id="CAA9255290.1"/>
    </source>
</evidence>
<dbReference type="SMART" id="SM00387">
    <property type="entry name" value="HATPase_c"/>
    <property type="match status" value="1"/>
</dbReference>
<dbReference type="FunFam" id="3.30.565.10:FF:000006">
    <property type="entry name" value="Sensor histidine kinase WalK"/>
    <property type="match status" value="1"/>
</dbReference>
<dbReference type="GO" id="GO:0000156">
    <property type="term" value="F:phosphorelay response regulator activity"/>
    <property type="evidence" value="ECO:0007669"/>
    <property type="project" value="TreeGrafter"/>
</dbReference>
<keyword evidence="8" id="KW-1133">Transmembrane helix</keyword>